<keyword evidence="9" id="KW-1185">Reference proteome</keyword>
<organism evidence="8 9">
    <name type="scientific">Dillenia turbinata</name>
    <dbReference type="NCBI Taxonomy" id="194707"/>
    <lineage>
        <taxon>Eukaryota</taxon>
        <taxon>Viridiplantae</taxon>
        <taxon>Streptophyta</taxon>
        <taxon>Embryophyta</taxon>
        <taxon>Tracheophyta</taxon>
        <taxon>Spermatophyta</taxon>
        <taxon>Magnoliopsida</taxon>
        <taxon>eudicotyledons</taxon>
        <taxon>Gunneridae</taxon>
        <taxon>Pentapetalae</taxon>
        <taxon>Dilleniales</taxon>
        <taxon>Dilleniaceae</taxon>
        <taxon>Dillenia</taxon>
    </lineage>
</organism>
<dbReference type="GO" id="GO:0003700">
    <property type="term" value="F:DNA-binding transcription factor activity"/>
    <property type="evidence" value="ECO:0007669"/>
    <property type="project" value="InterPro"/>
</dbReference>
<dbReference type="CDD" id="cd00018">
    <property type="entry name" value="AP2"/>
    <property type="match status" value="1"/>
</dbReference>
<evidence type="ECO:0000256" key="2">
    <source>
        <dbReference type="ARBA" id="ARBA00023015"/>
    </source>
</evidence>
<dbReference type="SMART" id="SM00380">
    <property type="entry name" value="AP2"/>
    <property type="match status" value="1"/>
</dbReference>
<accession>A0AAN8ZSD2</accession>
<keyword evidence="5" id="KW-0539">Nucleus</keyword>
<evidence type="ECO:0000256" key="1">
    <source>
        <dbReference type="ARBA" id="ARBA00004123"/>
    </source>
</evidence>
<dbReference type="SUPFAM" id="SSF54171">
    <property type="entry name" value="DNA-binding domain"/>
    <property type="match status" value="1"/>
</dbReference>
<evidence type="ECO:0000313" key="9">
    <source>
        <dbReference type="Proteomes" id="UP001370490"/>
    </source>
</evidence>
<evidence type="ECO:0000259" key="7">
    <source>
        <dbReference type="PROSITE" id="PS51032"/>
    </source>
</evidence>
<dbReference type="GO" id="GO:0005634">
    <property type="term" value="C:nucleus"/>
    <property type="evidence" value="ECO:0007669"/>
    <property type="project" value="UniProtKB-SubCell"/>
</dbReference>
<comment type="subcellular location">
    <subcellularLocation>
        <location evidence="1">Nucleus</location>
    </subcellularLocation>
</comment>
<feature type="region of interest" description="Disordered" evidence="6">
    <location>
        <begin position="247"/>
        <end position="287"/>
    </location>
</feature>
<dbReference type="EMBL" id="JBAMMX010000001">
    <property type="protein sequence ID" value="KAK6947882.1"/>
    <property type="molecule type" value="Genomic_DNA"/>
</dbReference>
<reference evidence="8 9" key="1">
    <citation type="submission" date="2023-12" db="EMBL/GenBank/DDBJ databases">
        <title>A high-quality genome assembly for Dillenia turbinata (Dilleniales).</title>
        <authorList>
            <person name="Chanderbali A."/>
        </authorList>
    </citation>
    <scope>NUCLEOTIDE SEQUENCE [LARGE SCALE GENOMIC DNA]</scope>
    <source>
        <strain evidence="8">LSX21</strain>
        <tissue evidence="8">Leaf</tissue>
    </source>
</reference>
<name>A0AAN8ZSD2_9MAGN</name>
<dbReference type="InterPro" id="IPR001471">
    <property type="entry name" value="AP2/ERF_dom"/>
</dbReference>
<dbReference type="PRINTS" id="PR00367">
    <property type="entry name" value="ETHRSPELEMNT"/>
</dbReference>
<proteinExistence type="predicted"/>
<dbReference type="Proteomes" id="UP001370490">
    <property type="component" value="Unassembled WGS sequence"/>
</dbReference>
<dbReference type="FunFam" id="3.30.730.10:FF:000001">
    <property type="entry name" value="Ethylene-responsive transcription factor 2"/>
    <property type="match status" value="1"/>
</dbReference>
<evidence type="ECO:0000256" key="4">
    <source>
        <dbReference type="ARBA" id="ARBA00023163"/>
    </source>
</evidence>
<dbReference type="Pfam" id="PF00847">
    <property type="entry name" value="AP2"/>
    <property type="match status" value="1"/>
</dbReference>
<dbReference type="AlphaFoldDB" id="A0AAN8ZSD2"/>
<sequence length="366" mass="41016">MEQRNSMMSSTNCRIKYSKHKKQTSLLRQPPRSFSGKIKPSMAEMSNVRGPRLVRISVIDADATDSSSDEDDVPSSLSSSFTRQRVKKFVNEICFEDSINDAVLSNRNNRTVKKSIVNRSGSNGNCNRKRTVEIPASKKPLKLSSTTGSNVKKFRGVRQRPWGKWAAEIRDPLRRVRLWLGTYDTAEEAAMVYDNAAIQLRGPDALTNFAVPRPEIKTVTTSAENSGDDSHSTLCSPTSVLRFKNEEAESQNHLVNTARESEAEEEEEQETQNQDVSGTDSGRHENFTDCLPFEAEFPKDFFDFRSPVPDLFSATVFEDNDKIHGDSFSGMFVDSGHDFGFGLSTWPVDDFFQDIGDLLSDPMVAL</sequence>
<dbReference type="PROSITE" id="PS51032">
    <property type="entry name" value="AP2_ERF"/>
    <property type="match status" value="1"/>
</dbReference>
<dbReference type="PANTHER" id="PTHR31194:SF218">
    <property type="entry name" value="AP2_ERF DOMAIN-CONTAINING PROTEIN"/>
    <property type="match status" value="1"/>
</dbReference>
<dbReference type="Gene3D" id="3.30.730.10">
    <property type="entry name" value="AP2/ERF domain"/>
    <property type="match status" value="1"/>
</dbReference>
<keyword evidence="3" id="KW-0238">DNA-binding</keyword>
<dbReference type="InterPro" id="IPR050913">
    <property type="entry name" value="AP2/ERF_ERF"/>
</dbReference>
<dbReference type="InterPro" id="IPR036955">
    <property type="entry name" value="AP2/ERF_dom_sf"/>
</dbReference>
<comment type="caution">
    <text evidence="8">The sequence shown here is derived from an EMBL/GenBank/DDBJ whole genome shotgun (WGS) entry which is preliminary data.</text>
</comment>
<keyword evidence="4" id="KW-0804">Transcription</keyword>
<feature type="region of interest" description="Disordered" evidence="6">
    <location>
        <begin position="19"/>
        <end position="38"/>
    </location>
</feature>
<gene>
    <name evidence="8" type="ORF">RJ641_001355</name>
</gene>
<evidence type="ECO:0000256" key="3">
    <source>
        <dbReference type="ARBA" id="ARBA00023125"/>
    </source>
</evidence>
<dbReference type="GO" id="GO:0003677">
    <property type="term" value="F:DNA binding"/>
    <property type="evidence" value="ECO:0007669"/>
    <property type="project" value="UniProtKB-KW"/>
</dbReference>
<dbReference type="InterPro" id="IPR016177">
    <property type="entry name" value="DNA-bd_dom_sf"/>
</dbReference>
<feature type="domain" description="AP2/ERF" evidence="7">
    <location>
        <begin position="153"/>
        <end position="210"/>
    </location>
</feature>
<dbReference type="PANTHER" id="PTHR31194">
    <property type="entry name" value="SHN SHINE , DNA BINDING / TRANSCRIPTION FACTOR"/>
    <property type="match status" value="1"/>
</dbReference>
<evidence type="ECO:0000313" key="8">
    <source>
        <dbReference type="EMBL" id="KAK6947882.1"/>
    </source>
</evidence>
<feature type="compositionally biased region" description="Polar residues" evidence="6">
    <location>
        <begin position="271"/>
        <end position="280"/>
    </location>
</feature>
<keyword evidence="2" id="KW-0805">Transcription regulation</keyword>
<evidence type="ECO:0000256" key="5">
    <source>
        <dbReference type="ARBA" id="ARBA00023242"/>
    </source>
</evidence>
<evidence type="ECO:0000256" key="6">
    <source>
        <dbReference type="SAM" id="MobiDB-lite"/>
    </source>
</evidence>
<protein>
    <submittedName>
        <fullName evidence="8">AP2/ERF domain</fullName>
    </submittedName>
</protein>